<feature type="domain" description="LamG-like jellyroll fold" evidence="4">
    <location>
        <begin position="451"/>
        <end position="591"/>
    </location>
</feature>
<evidence type="ECO:0000256" key="1">
    <source>
        <dbReference type="ARBA" id="ARBA00022729"/>
    </source>
</evidence>
<dbReference type="Pfam" id="PF07635">
    <property type="entry name" value="PSCyt1"/>
    <property type="match status" value="1"/>
</dbReference>
<keyword evidence="6" id="KW-1185">Reference proteome</keyword>
<feature type="signal peptide" evidence="3">
    <location>
        <begin position="1"/>
        <end position="18"/>
    </location>
</feature>
<dbReference type="PANTHER" id="PTHR35889:SF3">
    <property type="entry name" value="F-BOX DOMAIN-CONTAINING PROTEIN"/>
    <property type="match status" value="1"/>
</dbReference>
<dbReference type="Proteomes" id="UP000324974">
    <property type="component" value="Chromosome"/>
</dbReference>
<dbReference type="InterPro" id="IPR011444">
    <property type="entry name" value="DUF1549"/>
</dbReference>
<protein>
    <recommendedName>
        <fullName evidence="4">LamG-like jellyroll fold domain-containing protein</fullName>
    </recommendedName>
</protein>
<dbReference type="SUPFAM" id="SSF49899">
    <property type="entry name" value="Concanavalin A-like lectins/glucanases"/>
    <property type="match status" value="1"/>
</dbReference>
<dbReference type="EMBL" id="CP042425">
    <property type="protein sequence ID" value="QEL15387.1"/>
    <property type="molecule type" value="Genomic_DNA"/>
</dbReference>
<dbReference type="KEGG" id="lrs:PX52LOC_02302"/>
<feature type="chain" id="PRO_5022788340" description="LamG-like jellyroll fold domain-containing protein" evidence="3">
    <location>
        <begin position="19"/>
        <end position="978"/>
    </location>
</feature>
<keyword evidence="2" id="KW-1015">Disulfide bond</keyword>
<evidence type="ECO:0000313" key="6">
    <source>
        <dbReference type="Proteomes" id="UP000324974"/>
    </source>
</evidence>
<dbReference type="RefSeq" id="WP_149110208.1">
    <property type="nucleotide sequence ID" value="NZ_CP042425.1"/>
</dbReference>
<dbReference type="InterPro" id="IPR013320">
    <property type="entry name" value="ConA-like_dom_sf"/>
</dbReference>
<dbReference type="InterPro" id="IPR006558">
    <property type="entry name" value="LamG-like"/>
</dbReference>
<dbReference type="PANTHER" id="PTHR35889">
    <property type="entry name" value="CYCLOINULO-OLIGOSACCHARIDE FRUCTANOTRANSFERASE-RELATED"/>
    <property type="match status" value="1"/>
</dbReference>
<evidence type="ECO:0000259" key="4">
    <source>
        <dbReference type="SMART" id="SM00560"/>
    </source>
</evidence>
<organism evidence="5 6">
    <name type="scientific">Limnoglobus roseus</name>
    <dbReference type="NCBI Taxonomy" id="2598579"/>
    <lineage>
        <taxon>Bacteria</taxon>
        <taxon>Pseudomonadati</taxon>
        <taxon>Planctomycetota</taxon>
        <taxon>Planctomycetia</taxon>
        <taxon>Gemmatales</taxon>
        <taxon>Gemmataceae</taxon>
        <taxon>Limnoglobus</taxon>
    </lineage>
</organism>
<name>A0A5C1AAZ3_9BACT</name>
<dbReference type="InterPro" id="IPR022655">
    <property type="entry name" value="DUF1553"/>
</dbReference>
<sequence length="978" mass="106590">MRWLFPLALSLFAPPLFAAPPDFDKQVAPLIARRCLDCHAGAEAKGKLDLSRRAGAAEVIAGKAESELWKRVAADEMPPKKPLTADEKATLKAWLDAGAIWGRDPIDPLAATTDHRAGRDWWALQPVVKSQESGVRKSVDDFIRAKLRERGLAPSPPADPRTQIRRLYFDLIGLPPSPEEVEAFAKNPTDAAYAKVVDHLLASPHYGERWGRHWLDLVRYGESDSFERNEPRPNAWHYRDWVIDALNADVPYDRFAKLQLAGDALETGNPNAVKAAGFLVAGIHNTVLGADDVAKRTARQDELEDMLAAVGQTFLGLTVQCARCHDHKFDPVTQADYYRLTAAIGGVYHGERTLTSPENQRRKQELEAKLGAAEKSLAALEAAGRQRAAKRAVATLPVSPIGRWTFEKDATDSIGSLHGTLKDGATVASGRLKLDGRKAHVVTAALTKDLREKTLEAWVVLPMLDQGGGGVITVETANGGVFDSIVFAENQPRKWMAGSNSFTRTRPVAGELEKETAAPIHVVVVYHADGRIALFRNGQPYGEPYRPGEAVTLKAGDARVVFGMRHTGGGKPFLTGEIEEARLYDTALTPADVAASAKAGPGAVGVRVEEMLAALTVAEKAERETLLAERTKLREQLAAIPPPLPVFTVLSKPVPRTHVLARGSVEKPLAEVTAGGVAAVSGVADFGLPADADEGQRRAKLAAWVARAENPLFARVIVNRLWHHHFGVGLVETPSDFGFNGGRPSHPELLDRLAGELIEHGWSLKYVHKLMVTSAAYRQSSAKNPAAVAMDADNRLLWRKSPTRLEAEAIRDAILQVSGQLNPAVGGPPFHDVRTHGNAGTKFYEPIDPEGAAFHRRTVYRFSPRGERSALLETFDCPDPSALTPRRQVTTTPLQALALWNDSFVLRMSGHFEKRIEAERAKADDIAVSAKVERAYRLALGRSPTDGELKPAVAFVEKHGLKSLGRVLFNCDEFVVIE</sequence>
<dbReference type="Gene3D" id="2.60.120.200">
    <property type="match status" value="1"/>
</dbReference>
<keyword evidence="1 3" id="KW-0732">Signal</keyword>
<dbReference type="OrthoDB" id="127107at2"/>
<reference evidence="6" key="1">
    <citation type="submission" date="2019-08" db="EMBL/GenBank/DDBJ databases">
        <title>Limnoglobus roseus gen. nov., sp. nov., a novel freshwater planctomycete with a giant genome from the family Gemmataceae.</title>
        <authorList>
            <person name="Kulichevskaya I.S."/>
            <person name="Naumoff D.G."/>
            <person name="Miroshnikov K."/>
            <person name="Ivanova A."/>
            <person name="Philippov D.A."/>
            <person name="Hakobyan A."/>
            <person name="Rijpstra I.C."/>
            <person name="Sinninghe Damste J.S."/>
            <person name="Liesack W."/>
            <person name="Dedysh S.N."/>
        </authorList>
    </citation>
    <scope>NUCLEOTIDE SEQUENCE [LARGE SCALE GENOMIC DNA]</scope>
    <source>
        <strain evidence="6">PX52</strain>
    </source>
</reference>
<dbReference type="Pfam" id="PF13385">
    <property type="entry name" value="Laminin_G_3"/>
    <property type="match status" value="1"/>
</dbReference>
<gene>
    <name evidence="5" type="ORF">PX52LOC_02302</name>
</gene>
<proteinExistence type="predicted"/>
<dbReference type="AlphaFoldDB" id="A0A5C1AAZ3"/>
<accession>A0A5C1AAZ3</accession>
<dbReference type="Pfam" id="PF07583">
    <property type="entry name" value="PSCyt2"/>
    <property type="match status" value="1"/>
</dbReference>
<evidence type="ECO:0000256" key="2">
    <source>
        <dbReference type="ARBA" id="ARBA00023157"/>
    </source>
</evidence>
<dbReference type="InterPro" id="IPR011429">
    <property type="entry name" value="Cyt_c_Planctomycete-type"/>
</dbReference>
<dbReference type="SMART" id="SM00560">
    <property type="entry name" value="LamGL"/>
    <property type="match status" value="1"/>
</dbReference>
<dbReference type="Pfam" id="PF07587">
    <property type="entry name" value="PSD1"/>
    <property type="match status" value="1"/>
</dbReference>
<evidence type="ECO:0000256" key="3">
    <source>
        <dbReference type="SAM" id="SignalP"/>
    </source>
</evidence>
<evidence type="ECO:0000313" key="5">
    <source>
        <dbReference type="EMBL" id="QEL15387.1"/>
    </source>
</evidence>